<gene>
    <name evidence="1" type="ORF">UFOVP462_27</name>
</gene>
<reference evidence="1" key="1">
    <citation type="submission" date="2020-04" db="EMBL/GenBank/DDBJ databases">
        <authorList>
            <person name="Chiriac C."/>
            <person name="Salcher M."/>
            <person name="Ghai R."/>
            <person name="Kavagutti S V."/>
        </authorList>
    </citation>
    <scope>NUCLEOTIDE SEQUENCE</scope>
</reference>
<name>A0A6J5MB71_9CAUD</name>
<proteinExistence type="predicted"/>
<accession>A0A6J5MB71</accession>
<evidence type="ECO:0000313" key="1">
    <source>
        <dbReference type="EMBL" id="CAB4144265.1"/>
    </source>
</evidence>
<protein>
    <submittedName>
        <fullName evidence="1">Uncharacterized protein</fullName>
    </submittedName>
</protein>
<organism evidence="1">
    <name type="scientific">uncultured Caudovirales phage</name>
    <dbReference type="NCBI Taxonomy" id="2100421"/>
    <lineage>
        <taxon>Viruses</taxon>
        <taxon>Duplodnaviria</taxon>
        <taxon>Heunggongvirae</taxon>
        <taxon>Uroviricota</taxon>
        <taxon>Caudoviricetes</taxon>
        <taxon>Peduoviridae</taxon>
        <taxon>Maltschvirus</taxon>
        <taxon>Maltschvirus maltsch</taxon>
    </lineage>
</organism>
<sequence>MTETKKRGRKPIPESKKKKPVIVYLSDEQIDKLGGTLATRNILQDYSLFKIKQYEKKIIQHP</sequence>
<dbReference type="EMBL" id="LR796431">
    <property type="protein sequence ID" value="CAB4144265.1"/>
    <property type="molecule type" value="Genomic_DNA"/>
</dbReference>